<evidence type="ECO:0000256" key="4">
    <source>
        <dbReference type="ARBA" id="ARBA00022801"/>
    </source>
</evidence>
<dbReference type="Gene3D" id="3.40.50.880">
    <property type="match status" value="1"/>
</dbReference>
<dbReference type="NCBIfam" id="TIGR01855">
    <property type="entry name" value="IMP_synth_hisH"/>
    <property type="match status" value="1"/>
</dbReference>
<dbReference type="PANTHER" id="PTHR42701">
    <property type="entry name" value="IMIDAZOLE GLYCEROL PHOSPHATE SYNTHASE SUBUNIT HISH"/>
    <property type="match status" value="1"/>
</dbReference>
<dbReference type="RefSeq" id="WP_072311389.1">
    <property type="nucleotide sequence ID" value="NZ_FPIW01000007.1"/>
</dbReference>
<dbReference type="PROSITE" id="PS51273">
    <property type="entry name" value="GATASE_TYPE_1"/>
    <property type="match status" value="1"/>
</dbReference>
<keyword evidence="3 10" id="KW-0028">Amino-acid biosynthesis</keyword>
<evidence type="ECO:0000256" key="2">
    <source>
        <dbReference type="ARBA" id="ARBA00011152"/>
    </source>
</evidence>
<dbReference type="EMBL" id="FPIW01000007">
    <property type="protein sequence ID" value="SFW27445.1"/>
    <property type="molecule type" value="Genomic_DNA"/>
</dbReference>
<gene>
    <name evidence="10" type="primary">hisH</name>
    <name evidence="13" type="ORF">SAMN02910291_00658</name>
</gene>
<feature type="active site" evidence="10 11">
    <location>
        <position position="187"/>
    </location>
</feature>
<comment type="caution">
    <text evidence="13">The sequence shown here is derived from an EMBL/GenBank/DDBJ whole genome shotgun (WGS) entry which is preliminary data.</text>
</comment>
<dbReference type="SUPFAM" id="SSF52317">
    <property type="entry name" value="Class I glutamine amidotransferase-like"/>
    <property type="match status" value="1"/>
</dbReference>
<proteinExistence type="inferred from homology"/>
<evidence type="ECO:0000256" key="7">
    <source>
        <dbReference type="ARBA" id="ARBA00023239"/>
    </source>
</evidence>
<dbReference type="EC" id="4.3.2.10" evidence="10"/>
<evidence type="ECO:0000313" key="14">
    <source>
        <dbReference type="Proteomes" id="UP000182680"/>
    </source>
</evidence>
<dbReference type="GO" id="GO:0000107">
    <property type="term" value="F:imidazoleglycerol-phosphate synthase activity"/>
    <property type="evidence" value="ECO:0007669"/>
    <property type="project" value="UniProtKB-UniRule"/>
</dbReference>
<dbReference type="GO" id="GO:0005737">
    <property type="term" value="C:cytoplasm"/>
    <property type="evidence" value="ECO:0007669"/>
    <property type="project" value="UniProtKB-SubCell"/>
</dbReference>
<evidence type="ECO:0000256" key="6">
    <source>
        <dbReference type="ARBA" id="ARBA00023102"/>
    </source>
</evidence>
<dbReference type="GO" id="GO:0004359">
    <property type="term" value="F:glutaminase activity"/>
    <property type="evidence" value="ECO:0007669"/>
    <property type="project" value="UniProtKB-EC"/>
</dbReference>
<evidence type="ECO:0000256" key="3">
    <source>
        <dbReference type="ARBA" id="ARBA00022605"/>
    </source>
</evidence>
<dbReference type="PIRSF" id="PIRSF000495">
    <property type="entry name" value="Amidotransf_hisH"/>
    <property type="match status" value="1"/>
</dbReference>
<dbReference type="InterPro" id="IPR010139">
    <property type="entry name" value="Imidazole-glycPsynth_HisH"/>
</dbReference>
<comment type="subcellular location">
    <subcellularLocation>
        <location evidence="10">Cytoplasm</location>
    </subcellularLocation>
</comment>
<protein>
    <recommendedName>
        <fullName evidence="10">Imidazole glycerol phosphate synthase subunit HisH</fullName>
        <ecNumber evidence="10">4.3.2.10</ecNumber>
    </recommendedName>
    <alternativeName>
        <fullName evidence="10">IGP synthase glutaminase subunit</fullName>
        <ecNumber evidence="10">3.5.1.2</ecNumber>
    </alternativeName>
    <alternativeName>
        <fullName evidence="10">IGP synthase subunit HisH</fullName>
    </alternativeName>
    <alternativeName>
        <fullName evidence="10">ImGP synthase subunit HisH</fullName>
        <shortName evidence="10">IGPS subunit HisH</shortName>
    </alternativeName>
</protein>
<keyword evidence="10" id="KW-0963">Cytoplasm</keyword>
<organism evidence="13 14">
    <name type="scientific">Desulfovibrio desulfuricans</name>
    <dbReference type="NCBI Taxonomy" id="876"/>
    <lineage>
        <taxon>Bacteria</taxon>
        <taxon>Pseudomonadati</taxon>
        <taxon>Thermodesulfobacteriota</taxon>
        <taxon>Desulfovibrionia</taxon>
        <taxon>Desulfovibrionales</taxon>
        <taxon>Desulfovibrionaceae</taxon>
        <taxon>Desulfovibrio</taxon>
    </lineage>
</organism>
<dbReference type="SMART" id="SM01211">
    <property type="entry name" value="GATase_5"/>
    <property type="match status" value="1"/>
</dbReference>
<comment type="function">
    <text evidence="10">IGPS catalyzes the conversion of PRFAR and glutamine to IGP, AICAR and glutamate. The HisH subunit catalyzes the hydrolysis of glutamine to glutamate and ammonia as part of the synthesis of IGP and AICAR. The resulting ammonia molecule is channeled to the active site of HisF.</text>
</comment>
<dbReference type="InterPro" id="IPR029062">
    <property type="entry name" value="Class_I_gatase-like"/>
</dbReference>
<keyword evidence="6 10" id="KW-0368">Histidine biosynthesis</keyword>
<feature type="domain" description="Glutamine amidotransferase" evidence="12">
    <location>
        <begin position="4"/>
        <end position="202"/>
    </location>
</feature>
<dbReference type="GO" id="GO:0000105">
    <property type="term" value="P:L-histidine biosynthetic process"/>
    <property type="evidence" value="ECO:0007669"/>
    <property type="project" value="UniProtKB-UniRule"/>
</dbReference>
<name>A0AA94HRB8_DESDE</name>
<evidence type="ECO:0000256" key="1">
    <source>
        <dbReference type="ARBA" id="ARBA00005091"/>
    </source>
</evidence>
<evidence type="ECO:0000256" key="8">
    <source>
        <dbReference type="ARBA" id="ARBA00047838"/>
    </source>
</evidence>
<evidence type="ECO:0000256" key="5">
    <source>
        <dbReference type="ARBA" id="ARBA00022962"/>
    </source>
</evidence>
<dbReference type="Proteomes" id="UP000182680">
    <property type="component" value="Unassembled WGS sequence"/>
</dbReference>
<comment type="catalytic activity">
    <reaction evidence="8 10">
        <text>5-[(5-phospho-1-deoxy-D-ribulos-1-ylimino)methylamino]-1-(5-phospho-beta-D-ribosyl)imidazole-4-carboxamide + L-glutamine = D-erythro-1-(imidazol-4-yl)glycerol 3-phosphate + 5-amino-1-(5-phospho-beta-D-ribosyl)imidazole-4-carboxamide + L-glutamate + H(+)</text>
        <dbReference type="Rhea" id="RHEA:24793"/>
        <dbReference type="ChEBI" id="CHEBI:15378"/>
        <dbReference type="ChEBI" id="CHEBI:29985"/>
        <dbReference type="ChEBI" id="CHEBI:58278"/>
        <dbReference type="ChEBI" id="CHEBI:58359"/>
        <dbReference type="ChEBI" id="CHEBI:58475"/>
        <dbReference type="ChEBI" id="CHEBI:58525"/>
        <dbReference type="EC" id="4.3.2.10"/>
    </reaction>
</comment>
<dbReference type="EC" id="3.5.1.2" evidence="10"/>
<sequence length="217" mass="23471">MLAILDYKAGNQTSVRRALEHLGVPCAITADPAMLESAAGVIFPGVGAAGQAMSALAEAGLDKALHHVARRGQPLLGICLGCQILLESSEENAAKTLGIVPGVCRRFEDHMRQEDGSAAPVPHMGWNSLEAVAPCLLLDGIDPASEYYFVHSYYVEPDPSLVLATTTYGRTFCSLYGRDGLWAAQFHPEKSGRPGLRLLGNFYEYCRQSRQEARHAQ</sequence>
<comment type="subunit">
    <text evidence="2 10">Heterodimer of HisH and HisF.</text>
</comment>
<accession>A0AA94HRB8</accession>
<dbReference type="HAMAP" id="MF_00278">
    <property type="entry name" value="HisH"/>
    <property type="match status" value="1"/>
</dbReference>
<keyword evidence="5 10" id="KW-0315">Glutamine amidotransferase</keyword>
<dbReference type="PANTHER" id="PTHR42701:SF1">
    <property type="entry name" value="IMIDAZOLE GLYCEROL PHOSPHATE SYNTHASE SUBUNIT HISH"/>
    <property type="match status" value="1"/>
</dbReference>
<keyword evidence="4 10" id="KW-0378">Hydrolase</keyword>
<dbReference type="CDD" id="cd01748">
    <property type="entry name" value="GATase1_IGP_Synthase"/>
    <property type="match status" value="1"/>
</dbReference>
<dbReference type="AlphaFoldDB" id="A0AA94HRB8"/>
<evidence type="ECO:0000256" key="11">
    <source>
        <dbReference type="PIRSR" id="PIRSR000495-1"/>
    </source>
</evidence>
<evidence type="ECO:0000259" key="12">
    <source>
        <dbReference type="Pfam" id="PF00117"/>
    </source>
</evidence>
<feature type="active site" description="Nucleophile" evidence="10 11">
    <location>
        <position position="79"/>
    </location>
</feature>
<dbReference type="InterPro" id="IPR017926">
    <property type="entry name" value="GATASE"/>
</dbReference>
<reference evidence="14" key="1">
    <citation type="submission" date="2016-11" db="EMBL/GenBank/DDBJ databases">
        <authorList>
            <person name="Jaros S."/>
            <person name="Januszkiewicz K."/>
            <person name="Wedrychowicz H."/>
        </authorList>
    </citation>
    <scope>NUCLEOTIDE SEQUENCE [LARGE SCALE GENOMIC DNA]</scope>
    <source>
        <strain evidence="14">DSM 7057</strain>
    </source>
</reference>
<evidence type="ECO:0000256" key="9">
    <source>
        <dbReference type="ARBA" id="ARBA00049534"/>
    </source>
</evidence>
<dbReference type="GO" id="GO:0016829">
    <property type="term" value="F:lyase activity"/>
    <property type="evidence" value="ECO:0007669"/>
    <property type="project" value="UniProtKB-KW"/>
</dbReference>
<comment type="catalytic activity">
    <reaction evidence="9 10">
        <text>L-glutamine + H2O = L-glutamate + NH4(+)</text>
        <dbReference type="Rhea" id="RHEA:15889"/>
        <dbReference type="ChEBI" id="CHEBI:15377"/>
        <dbReference type="ChEBI" id="CHEBI:28938"/>
        <dbReference type="ChEBI" id="CHEBI:29985"/>
        <dbReference type="ChEBI" id="CHEBI:58359"/>
        <dbReference type="EC" id="3.5.1.2"/>
    </reaction>
</comment>
<keyword evidence="7 10" id="KW-0456">Lyase</keyword>
<dbReference type="Pfam" id="PF00117">
    <property type="entry name" value="GATase"/>
    <property type="match status" value="1"/>
</dbReference>
<evidence type="ECO:0000313" key="13">
    <source>
        <dbReference type="EMBL" id="SFW27445.1"/>
    </source>
</evidence>
<evidence type="ECO:0000256" key="10">
    <source>
        <dbReference type="HAMAP-Rule" id="MF_00278"/>
    </source>
</evidence>
<feature type="active site" evidence="10 11">
    <location>
        <position position="189"/>
    </location>
</feature>
<comment type="pathway">
    <text evidence="1 10">Amino-acid biosynthesis; L-histidine biosynthesis; L-histidine from 5-phospho-alpha-D-ribose 1-diphosphate: step 5/9.</text>
</comment>